<proteinExistence type="predicted"/>
<protein>
    <submittedName>
        <fullName evidence="2">Uncharacterized protein</fullName>
    </submittedName>
</protein>
<feature type="compositionally biased region" description="Low complexity" evidence="1">
    <location>
        <begin position="140"/>
        <end position="152"/>
    </location>
</feature>
<keyword evidence="3" id="KW-1185">Reference proteome</keyword>
<dbReference type="EMBL" id="CAUYUJ010015360">
    <property type="protein sequence ID" value="CAK0852936.1"/>
    <property type="molecule type" value="Genomic_DNA"/>
</dbReference>
<comment type="caution">
    <text evidence="2">The sequence shown here is derived from an EMBL/GenBank/DDBJ whole genome shotgun (WGS) entry which is preliminary data.</text>
</comment>
<feature type="region of interest" description="Disordered" evidence="1">
    <location>
        <begin position="27"/>
        <end position="217"/>
    </location>
</feature>
<evidence type="ECO:0000313" key="2">
    <source>
        <dbReference type="EMBL" id="CAK0852936.1"/>
    </source>
</evidence>
<reference evidence="2" key="1">
    <citation type="submission" date="2023-10" db="EMBL/GenBank/DDBJ databases">
        <authorList>
            <person name="Chen Y."/>
            <person name="Shah S."/>
            <person name="Dougan E. K."/>
            <person name="Thang M."/>
            <person name="Chan C."/>
        </authorList>
    </citation>
    <scope>NUCLEOTIDE SEQUENCE [LARGE SCALE GENOMIC DNA]</scope>
</reference>
<feature type="compositionally biased region" description="Basic residues" evidence="1">
    <location>
        <begin position="175"/>
        <end position="185"/>
    </location>
</feature>
<name>A0ABN9U342_9DINO</name>
<accession>A0ABN9U342</accession>
<gene>
    <name evidence="2" type="ORF">PCOR1329_LOCUS44580</name>
</gene>
<feature type="compositionally biased region" description="Basic and acidic residues" evidence="1">
    <location>
        <begin position="57"/>
        <end position="70"/>
    </location>
</feature>
<organism evidence="2 3">
    <name type="scientific">Prorocentrum cordatum</name>
    <dbReference type="NCBI Taxonomy" id="2364126"/>
    <lineage>
        <taxon>Eukaryota</taxon>
        <taxon>Sar</taxon>
        <taxon>Alveolata</taxon>
        <taxon>Dinophyceae</taxon>
        <taxon>Prorocentrales</taxon>
        <taxon>Prorocentraceae</taxon>
        <taxon>Prorocentrum</taxon>
    </lineage>
</organism>
<evidence type="ECO:0000256" key="1">
    <source>
        <dbReference type="SAM" id="MobiDB-lite"/>
    </source>
</evidence>
<sequence length="217" mass="22989">MALTQAEPRLAPLPTAFEVEVCDVQRRHQKRRQTHPGYTPHHLLASLAPQSSQGAGHADDLCQPQEKDASSDNSTRSTLPLLGFEFDDSASAHEDGASEAPNSPRERPPELYPDTDSEFGDYTAVRATWRKAKVAPPPSGSAAAAGGAARAGEGSEEPPRPAGEGQPPGSTAAVRPRRCRGRKARLVQASMVKVLSTGGHRENHHGDAAQSAGQVQN</sequence>
<evidence type="ECO:0000313" key="3">
    <source>
        <dbReference type="Proteomes" id="UP001189429"/>
    </source>
</evidence>
<dbReference type="Proteomes" id="UP001189429">
    <property type="component" value="Unassembled WGS sequence"/>
</dbReference>